<evidence type="ECO:0000313" key="1">
    <source>
        <dbReference type="EMBL" id="CAF1193493.1"/>
    </source>
</evidence>
<dbReference type="Proteomes" id="UP000663864">
    <property type="component" value="Unassembled WGS sequence"/>
</dbReference>
<comment type="caution">
    <text evidence="1">The sequence shown here is derived from an EMBL/GenBank/DDBJ whole genome shotgun (WGS) entry which is preliminary data.</text>
</comment>
<proteinExistence type="predicted"/>
<sequence>MLLVNIKQIPDTGKQGRLVGDTYLLTCKYLCIRLITFEVILDRIRTFLFNDSIRINNALSAMNNNTRPLPCVSGIPDFLLRIWSAAICRL</sequence>
<accession>A0A814VWC3</accession>
<dbReference type="EMBL" id="CAJNOT010001401">
    <property type="protein sequence ID" value="CAF1193493.1"/>
    <property type="molecule type" value="Genomic_DNA"/>
</dbReference>
<protein>
    <submittedName>
        <fullName evidence="1">Uncharacterized protein</fullName>
    </submittedName>
</protein>
<dbReference type="AlphaFoldDB" id="A0A814VWC3"/>
<evidence type="ECO:0000313" key="2">
    <source>
        <dbReference type="Proteomes" id="UP000663864"/>
    </source>
</evidence>
<reference evidence="1" key="1">
    <citation type="submission" date="2021-02" db="EMBL/GenBank/DDBJ databases">
        <authorList>
            <person name="Nowell W R."/>
        </authorList>
    </citation>
    <scope>NUCLEOTIDE SEQUENCE</scope>
</reference>
<organism evidence="1 2">
    <name type="scientific">Rotaria sordida</name>
    <dbReference type="NCBI Taxonomy" id="392033"/>
    <lineage>
        <taxon>Eukaryota</taxon>
        <taxon>Metazoa</taxon>
        <taxon>Spiralia</taxon>
        <taxon>Gnathifera</taxon>
        <taxon>Rotifera</taxon>
        <taxon>Eurotatoria</taxon>
        <taxon>Bdelloidea</taxon>
        <taxon>Philodinida</taxon>
        <taxon>Philodinidae</taxon>
        <taxon>Rotaria</taxon>
    </lineage>
</organism>
<name>A0A814VWC3_9BILA</name>
<gene>
    <name evidence="1" type="ORF">ZHD862_LOCUS22442</name>
</gene>